<feature type="non-terminal residue" evidence="2">
    <location>
        <position position="216"/>
    </location>
</feature>
<feature type="region of interest" description="Disordered" evidence="1">
    <location>
        <begin position="167"/>
        <end position="216"/>
    </location>
</feature>
<feature type="compositionally biased region" description="Polar residues" evidence="1">
    <location>
        <begin position="8"/>
        <end position="42"/>
    </location>
</feature>
<dbReference type="AlphaFoldDB" id="X6NQ75"/>
<feature type="compositionally biased region" description="Basic and acidic residues" evidence="1">
    <location>
        <begin position="185"/>
        <end position="204"/>
    </location>
</feature>
<accession>X6NQ75</accession>
<dbReference type="EMBL" id="ASPP01007212">
    <property type="protein sequence ID" value="ETO27512.1"/>
    <property type="molecule type" value="Genomic_DNA"/>
</dbReference>
<gene>
    <name evidence="2" type="ORF">RFI_09622</name>
</gene>
<keyword evidence="3" id="KW-1185">Reference proteome</keyword>
<evidence type="ECO:0000256" key="1">
    <source>
        <dbReference type="SAM" id="MobiDB-lite"/>
    </source>
</evidence>
<evidence type="ECO:0000313" key="2">
    <source>
        <dbReference type="EMBL" id="ETO27512.1"/>
    </source>
</evidence>
<organism evidence="2 3">
    <name type="scientific">Reticulomyxa filosa</name>
    <dbReference type="NCBI Taxonomy" id="46433"/>
    <lineage>
        <taxon>Eukaryota</taxon>
        <taxon>Sar</taxon>
        <taxon>Rhizaria</taxon>
        <taxon>Retaria</taxon>
        <taxon>Foraminifera</taxon>
        <taxon>Monothalamids</taxon>
        <taxon>Reticulomyxidae</taxon>
        <taxon>Reticulomyxa</taxon>
    </lineage>
</organism>
<evidence type="ECO:0000313" key="3">
    <source>
        <dbReference type="Proteomes" id="UP000023152"/>
    </source>
</evidence>
<reference evidence="2 3" key="1">
    <citation type="journal article" date="2013" name="Curr. Biol.">
        <title>The Genome of the Foraminiferan Reticulomyxa filosa.</title>
        <authorList>
            <person name="Glockner G."/>
            <person name="Hulsmann N."/>
            <person name="Schleicher M."/>
            <person name="Noegel A.A."/>
            <person name="Eichinger L."/>
            <person name="Gallinger C."/>
            <person name="Pawlowski J."/>
            <person name="Sierra R."/>
            <person name="Euteneuer U."/>
            <person name="Pillet L."/>
            <person name="Moustafa A."/>
            <person name="Platzer M."/>
            <person name="Groth M."/>
            <person name="Szafranski K."/>
            <person name="Schliwa M."/>
        </authorList>
    </citation>
    <scope>NUCLEOTIDE SEQUENCE [LARGE SCALE GENOMIC DNA]</scope>
</reference>
<protein>
    <submittedName>
        <fullName evidence="2">Uncharacterized protein</fullName>
    </submittedName>
</protein>
<feature type="region of interest" description="Disordered" evidence="1">
    <location>
        <begin position="1"/>
        <end position="84"/>
    </location>
</feature>
<proteinExistence type="predicted"/>
<comment type="caution">
    <text evidence="2">The sequence shown here is derived from an EMBL/GenBank/DDBJ whole genome shotgun (WGS) entry which is preliminary data.</text>
</comment>
<dbReference type="Proteomes" id="UP000023152">
    <property type="component" value="Unassembled WGS sequence"/>
</dbReference>
<feature type="compositionally biased region" description="Polar residues" evidence="1">
    <location>
        <begin position="64"/>
        <end position="84"/>
    </location>
</feature>
<name>X6NQ75_RETFI</name>
<sequence>MEPHEPNMANNSYMHDTMTNQSFPRQKNNMNNANVTQSQTMIPPNGRAVPRLLGNNDRIHRPYSESSPQPYVPTESNVKSPASRTPSNIVEAVLNSPPLFSKMKTTSVLDIEEEKVSLPSPTNAESDDEKADALIITQDSITDAGPQETHAYLQNLEKFNEHIQEREQQLFGADDNDLMDADANIPKKDEQDISEEKGQLDSNEKSPALSLQDDND</sequence>